<name>A0ABN8SJV1_9CNID</name>
<dbReference type="SUPFAM" id="SSF52980">
    <property type="entry name" value="Restriction endonuclease-like"/>
    <property type="match status" value="1"/>
</dbReference>
<evidence type="ECO:0000313" key="2">
    <source>
        <dbReference type="Proteomes" id="UP001159427"/>
    </source>
</evidence>
<dbReference type="Proteomes" id="UP001159427">
    <property type="component" value="Unassembled WGS sequence"/>
</dbReference>
<dbReference type="EMBL" id="CALNXI010002827">
    <property type="protein sequence ID" value="CAH3190963.1"/>
    <property type="molecule type" value="Genomic_DNA"/>
</dbReference>
<comment type="caution">
    <text evidence="1">The sequence shown here is derived from an EMBL/GenBank/DDBJ whole genome shotgun (WGS) entry which is preliminary data.</text>
</comment>
<keyword evidence="2" id="KW-1185">Reference proteome</keyword>
<reference evidence="1 2" key="1">
    <citation type="submission" date="2022-05" db="EMBL/GenBank/DDBJ databases">
        <authorList>
            <consortium name="Genoscope - CEA"/>
            <person name="William W."/>
        </authorList>
    </citation>
    <scope>NUCLEOTIDE SEQUENCE [LARGE SCALE GENOMIC DNA]</scope>
</reference>
<gene>
    <name evidence="1" type="ORF">PEVE_00021111</name>
</gene>
<protein>
    <submittedName>
        <fullName evidence="1">Uncharacterized protein</fullName>
    </submittedName>
</protein>
<dbReference type="InterPro" id="IPR011604">
    <property type="entry name" value="PDDEXK-like_dom_sf"/>
</dbReference>
<sequence length="125" mass="14184">MKVLKKQKASMKQELGFDVRKTCITASQCKRCLLKPTTSPAKAISEVLFYTKQVQTKAIREGIESKSKIIHVFENETDRKVHKCSPGGVINDSEIVEIKKVILRKGESFDDGMCRLGIYKKLHDK</sequence>
<organism evidence="1 2">
    <name type="scientific">Porites evermanni</name>
    <dbReference type="NCBI Taxonomy" id="104178"/>
    <lineage>
        <taxon>Eukaryota</taxon>
        <taxon>Metazoa</taxon>
        <taxon>Cnidaria</taxon>
        <taxon>Anthozoa</taxon>
        <taxon>Hexacorallia</taxon>
        <taxon>Scleractinia</taxon>
        <taxon>Fungiina</taxon>
        <taxon>Poritidae</taxon>
        <taxon>Porites</taxon>
    </lineage>
</organism>
<accession>A0ABN8SJV1</accession>
<proteinExistence type="predicted"/>
<feature type="non-terminal residue" evidence="1">
    <location>
        <position position="125"/>
    </location>
</feature>
<dbReference type="Gene3D" id="3.90.320.10">
    <property type="match status" value="1"/>
</dbReference>
<evidence type="ECO:0000313" key="1">
    <source>
        <dbReference type="EMBL" id="CAH3190963.1"/>
    </source>
</evidence>
<dbReference type="InterPro" id="IPR011335">
    <property type="entry name" value="Restrct_endonuc-II-like"/>
</dbReference>